<gene>
    <name evidence="2" type="ORF">EHS24_006519</name>
</gene>
<comment type="caution">
    <text evidence="2">The sequence shown here is derived from an EMBL/GenBank/DDBJ whole genome shotgun (WGS) entry which is preliminary data.</text>
</comment>
<evidence type="ECO:0000313" key="3">
    <source>
        <dbReference type="Proteomes" id="UP000279236"/>
    </source>
</evidence>
<accession>A0A427Y1T9</accession>
<dbReference type="EMBL" id="RSCE01000003">
    <property type="protein sequence ID" value="RSH84955.1"/>
    <property type="molecule type" value="Genomic_DNA"/>
</dbReference>
<keyword evidence="3" id="KW-1185">Reference proteome</keyword>
<sequence length="323" mass="36095">MSKPAATSAGSVLPQLPRGSWDTHFHIFPSDYPLSQTPMFVPPRLDPSAQESLHASLGVDRTVLVHSFAFGDKLESLHDWVAKDPAWRRAVCVLPPTQLDVDADRQFIKRLDGAGVRGVRAELEGDDRATKVRALKKVFERLDRAGVRWTVCVQELDAAFYDALLAAFDSFPTSQILMIDHLAFLPGPWGQHPPPASIDVMAVPHFSSIVALLRHNPSTVYIKLSAPYRLTLSPSTDTVTYDSLEPLVKALKVFPDQLVWGTDWPHTPLHHDMAARRKAGLGSEVIPLRIKEDMPSWLALLKEWLGEEVFVKMMVDNPARLYE</sequence>
<evidence type="ECO:0000259" key="1">
    <source>
        <dbReference type="Pfam" id="PF04909"/>
    </source>
</evidence>
<organism evidence="2 3">
    <name type="scientific">Apiotrichum porosum</name>
    <dbReference type="NCBI Taxonomy" id="105984"/>
    <lineage>
        <taxon>Eukaryota</taxon>
        <taxon>Fungi</taxon>
        <taxon>Dikarya</taxon>
        <taxon>Basidiomycota</taxon>
        <taxon>Agaricomycotina</taxon>
        <taxon>Tremellomycetes</taxon>
        <taxon>Trichosporonales</taxon>
        <taxon>Trichosporonaceae</taxon>
        <taxon>Apiotrichum</taxon>
    </lineage>
</organism>
<reference evidence="2 3" key="1">
    <citation type="submission" date="2018-11" db="EMBL/GenBank/DDBJ databases">
        <title>Genome sequence of Apiotrichum porosum DSM 27194.</title>
        <authorList>
            <person name="Aliyu H."/>
            <person name="Gorte O."/>
            <person name="Ochsenreither K."/>
        </authorList>
    </citation>
    <scope>NUCLEOTIDE SEQUENCE [LARGE SCALE GENOMIC DNA]</scope>
    <source>
        <strain evidence="2 3">DSM 27194</strain>
    </source>
</reference>
<dbReference type="InterPro" id="IPR032466">
    <property type="entry name" value="Metal_Hydrolase"/>
</dbReference>
<proteinExistence type="predicted"/>
<dbReference type="PANTHER" id="PTHR35563">
    <property type="entry name" value="BARREL METAL-DEPENDENT HYDROLASE, PUTATIVE (AFU_ORTHOLOGUE AFUA_1G16240)-RELATED"/>
    <property type="match status" value="1"/>
</dbReference>
<evidence type="ECO:0000313" key="2">
    <source>
        <dbReference type="EMBL" id="RSH84955.1"/>
    </source>
</evidence>
<dbReference type="AlphaFoldDB" id="A0A427Y1T9"/>
<dbReference type="PANTHER" id="PTHR35563:SF2">
    <property type="entry name" value="BARREL METAL-DEPENDENT HYDROLASE, PUTATIVE (AFU_ORTHOLOGUE AFUA_1G16240)-RELATED"/>
    <property type="match status" value="1"/>
</dbReference>
<dbReference type="Gene3D" id="3.20.20.140">
    <property type="entry name" value="Metal-dependent hydrolases"/>
    <property type="match status" value="1"/>
</dbReference>
<dbReference type="GeneID" id="39591062"/>
<dbReference type="InterPro" id="IPR006680">
    <property type="entry name" value="Amidohydro-rel"/>
</dbReference>
<protein>
    <recommendedName>
        <fullName evidence="1">Amidohydrolase-related domain-containing protein</fullName>
    </recommendedName>
</protein>
<name>A0A427Y1T9_9TREE</name>
<dbReference type="SUPFAM" id="SSF51556">
    <property type="entry name" value="Metallo-dependent hydrolases"/>
    <property type="match status" value="1"/>
</dbReference>
<dbReference type="InterPro" id="IPR052358">
    <property type="entry name" value="Aro_Compnd_Degr_Hydrolases"/>
</dbReference>
<feature type="domain" description="Amidohydrolase-related" evidence="1">
    <location>
        <begin position="21"/>
        <end position="322"/>
    </location>
</feature>
<dbReference type="GO" id="GO:0016787">
    <property type="term" value="F:hydrolase activity"/>
    <property type="evidence" value="ECO:0007669"/>
    <property type="project" value="InterPro"/>
</dbReference>
<dbReference type="OrthoDB" id="2135488at2759"/>
<dbReference type="Proteomes" id="UP000279236">
    <property type="component" value="Unassembled WGS sequence"/>
</dbReference>
<dbReference type="Pfam" id="PF04909">
    <property type="entry name" value="Amidohydro_2"/>
    <property type="match status" value="1"/>
</dbReference>
<dbReference type="RefSeq" id="XP_028478403.1">
    <property type="nucleotide sequence ID" value="XM_028621951.1"/>
</dbReference>